<evidence type="ECO:0000256" key="8">
    <source>
        <dbReference type="HAMAP-Rule" id="MF_03157"/>
    </source>
</evidence>
<dbReference type="EC" id="4.2.1.93" evidence="8"/>
<evidence type="ECO:0000256" key="3">
    <source>
        <dbReference type="ARBA" id="ARBA00022840"/>
    </source>
</evidence>
<keyword evidence="11" id="KW-1185">Reference proteome</keyword>
<dbReference type="InterPro" id="IPR029056">
    <property type="entry name" value="Ribokinase-like"/>
</dbReference>
<dbReference type="GO" id="GO:0110051">
    <property type="term" value="P:metabolite repair"/>
    <property type="evidence" value="ECO:0007669"/>
    <property type="project" value="TreeGrafter"/>
</dbReference>
<evidence type="ECO:0000256" key="2">
    <source>
        <dbReference type="ARBA" id="ARBA00022741"/>
    </source>
</evidence>
<comment type="catalytic activity">
    <reaction evidence="7 8">
        <text>(6S)-NADPHX + ATP = ADP + phosphate + NADPH + H(+)</text>
        <dbReference type="Rhea" id="RHEA:32231"/>
        <dbReference type="ChEBI" id="CHEBI:15378"/>
        <dbReference type="ChEBI" id="CHEBI:30616"/>
        <dbReference type="ChEBI" id="CHEBI:43474"/>
        <dbReference type="ChEBI" id="CHEBI:57783"/>
        <dbReference type="ChEBI" id="CHEBI:64076"/>
        <dbReference type="ChEBI" id="CHEBI:456216"/>
        <dbReference type="EC" id="4.2.1.93"/>
    </reaction>
</comment>
<keyword evidence="2 8" id="KW-0547">Nucleotide-binding</keyword>
<reference evidence="10 11" key="1">
    <citation type="journal article" date="2023" name="G3 (Bethesda)">
        <title>A high-quality reference genome for the fission yeast Schizosaccharomyces osmophilus.</title>
        <authorList>
            <person name="Jia G.S."/>
            <person name="Zhang W.C."/>
            <person name="Liang Y."/>
            <person name="Liu X.H."/>
            <person name="Rhind N."/>
            <person name="Pidoux A."/>
            <person name="Brysch-Herzberg M."/>
            <person name="Du L.L."/>
        </authorList>
    </citation>
    <scope>NUCLEOTIDE SEQUENCE [LARGE SCALE GENOMIC DNA]</scope>
    <source>
        <strain evidence="10 11">CBS 15793</strain>
    </source>
</reference>
<comment type="subcellular location">
    <subcellularLocation>
        <location evidence="8">Cytoplasm</location>
    </subcellularLocation>
</comment>
<dbReference type="GO" id="GO:0046496">
    <property type="term" value="P:nicotinamide nucleotide metabolic process"/>
    <property type="evidence" value="ECO:0007669"/>
    <property type="project" value="UniProtKB-UniRule"/>
</dbReference>
<dbReference type="NCBIfam" id="TIGR00196">
    <property type="entry name" value="yjeF_cterm"/>
    <property type="match status" value="1"/>
</dbReference>
<name>A0AAE9WGX3_9SCHI</name>
<keyword evidence="3 8" id="KW-0067">ATP-binding</keyword>
<dbReference type="InterPro" id="IPR017953">
    <property type="entry name" value="Carbohydrate_kinase_pred_CS"/>
</dbReference>
<evidence type="ECO:0000256" key="6">
    <source>
        <dbReference type="ARBA" id="ARBA00023239"/>
    </source>
</evidence>
<dbReference type="GO" id="GO:0047453">
    <property type="term" value="F:ATP-dependent NAD(P)H-hydrate dehydratase activity"/>
    <property type="evidence" value="ECO:0007669"/>
    <property type="project" value="UniProtKB-UniRule"/>
</dbReference>
<dbReference type="EMBL" id="CP115613">
    <property type="protein sequence ID" value="WBW74751.1"/>
    <property type="molecule type" value="Genomic_DNA"/>
</dbReference>
<dbReference type="GeneID" id="80877930"/>
<dbReference type="PROSITE" id="PS51383">
    <property type="entry name" value="YJEF_C_3"/>
    <property type="match status" value="1"/>
</dbReference>
<evidence type="ECO:0000313" key="11">
    <source>
        <dbReference type="Proteomes" id="UP001212411"/>
    </source>
</evidence>
<evidence type="ECO:0000259" key="9">
    <source>
        <dbReference type="PROSITE" id="PS51383"/>
    </source>
</evidence>
<dbReference type="CDD" id="cd01171">
    <property type="entry name" value="YXKO-related"/>
    <property type="match status" value="1"/>
</dbReference>
<comment type="function">
    <text evidence="8">Catalyzes the dehydration of the S-form of NAD(P)HX at the expense of ATP, which is converted to ADP. Together with NAD(P)HX epimerase, which catalyzes the epimerization of the S- and R-forms, the enzyme allows the repair of both epimers of NAD(P)HX, a damaged form of NAD(P)H that is a result of enzymatic or heat-dependent hydration.</text>
</comment>
<proteinExistence type="inferred from homology"/>
<sequence length="325" mass="35805">MSSSQKGNLLTRVKRIIPPLSGSAHKGQAGRVGIFGGCQHYTGAPYYSSMSSMLFGTDQSHIFCEKNAANVIKSYSPDLIVHPFLREKENKNPGDSIDGIMELVKPMMERLHAIVIGPGLGRDEWMLETLARVIQYAREKEMPMVIDADGLFLVQQRPELVSGYHNVVLTPNVVEFKRLCDKVNVQSEGSDACQKLAKKLNLLIVQKGKEDIISDGGTIYACSVPGGLKRCGGQGDILTGILVTFLAWRKAYLGKQWDIEGDMDAKECLFLAAYGACATTRWCSRVSFKESGRATQSSDLVRHVGQVYNALMDDEIPSSEQPIKE</sequence>
<evidence type="ECO:0000256" key="7">
    <source>
        <dbReference type="ARBA" id="ARBA00047472"/>
    </source>
</evidence>
<protein>
    <recommendedName>
        <fullName evidence="8">ATP-dependent (S)-NAD(P)H-hydrate dehydratase</fullName>
        <ecNumber evidence="8">4.2.1.93</ecNumber>
    </recommendedName>
    <alternativeName>
        <fullName evidence="8">ATP-dependent NAD(P)HX dehydratase</fullName>
    </alternativeName>
</protein>
<evidence type="ECO:0000256" key="5">
    <source>
        <dbReference type="ARBA" id="ARBA00023027"/>
    </source>
</evidence>
<evidence type="ECO:0000313" key="10">
    <source>
        <dbReference type="EMBL" id="WBW74751.1"/>
    </source>
</evidence>
<feature type="binding site" evidence="8">
    <location>
        <begin position="172"/>
        <end position="178"/>
    </location>
    <ligand>
        <name>(6S)-NADPHX</name>
        <dbReference type="ChEBI" id="CHEBI:64076"/>
    </ligand>
</feature>
<dbReference type="Pfam" id="PF01256">
    <property type="entry name" value="Carb_kinase"/>
    <property type="match status" value="1"/>
</dbReference>
<feature type="binding site" evidence="8">
    <location>
        <begin position="226"/>
        <end position="235"/>
    </location>
    <ligand>
        <name>ATP</name>
        <dbReference type="ChEBI" id="CHEBI:30616"/>
    </ligand>
</feature>
<feature type="binding site" evidence="8">
    <location>
        <position position="236"/>
    </location>
    <ligand>
        <name>(6S)-NADPHX</name>
        <dbReference type="ChEBI" id="CHEBI:64076"/>
    </ligand>
</feature>
<keyword evidence="6 8" id="KW-0456">Lyase</keyword>
<gene>
    <name evidence="10" type="primary">nnr2</name>
    <name evidence="10" type="ORF">SOMG_04456</name>
</gene>
<accession>A0AAE9WGX3</accession>
<comment type="catalytic activity">
    <reaction evidence="8">
        <text>(6S)-NADHX + ATP = ADP + phosphate + NADH + H(+)</text>
        <dbReference type="Rhea" id="RHEA:19017"/>
        <dbReference type="ChEBI" id="CHEBI:15378"/>
        <dbReference type="ChEBI" id="CHEBI:30616"/>
        <dbReference type="ChEBI" id="CHEBI:43474"/>
        <dbReference type="ChEBI" id="CHEBI:57945"/>
        <dbReference type="ChEBI" id="CHEBI:64074"/>
        <dbReference type="ChEBI" id="CHEBI:456216"/>
        <dbReference type="EC" id="4.2.1.93"/>
    </reaction>
</comment>
<dbReference type="PANTHER" id="PTHR12592:SF0">
    <property type="entry name" value="ATP-DEPENDENT (S)-NAD(P)H-HYDRATE DEHYDRATASE"/>
    <property type="match status" value="1"/>
</dbReference>
<dbReference type="Proteomes" id="UP001212411">
    <property type="component" value="Chromosome 3"/>
</dbReference>
<dbReference type="RefSeq" id="XP_056038994.1">
    <property type="nucleotide sequence ID" value="XM_056183241.1"/>
</dbReference>
<organism evidence="10 11">
    <name type="scientific">Schizosaccharomyces osmophilus</name>
    <dbReference type="NCBI Taxonomy" id="2545709"/>
    <lineage>
        <taxon>Eukaryota</taxon>
        <taxon>Fungi</taxon>
        <taxon>Dikarya</taxon>
        <taxon>Ascomycota</taxon>
        <taxon>Taphrinomycotina</taxon>
        <taxon>Schizosaccharomycetes</taxon>
        <taxon>Schizosaccharomycetales</taxon>
        <taxon>Schizosaccharomycetaceae</taxon>
        <taxon>Schizosaccharomyces</taxon>
    </lineage>
</organism>
<dbReference type="Gene3D" id="3.40.1190.20">
    <property type="match status" value="1"/>
</dbReference>
<dbReference type="GO" id="GO:0005524">
    <property type="term" value="F:ATP binding"/>
    <property type="evidence" value="ECO:0007669"/>
    <property type="project" value="UniProtKB-KW"/>
</dbReference>
<dbReference type="HAMAP" id="MF_01965">
    <property type="entry name" value="NADHX_dehydratase"/>
    <property type="match status" value="1"/>
</dbReference>
<comment type="similarity">
    <text evidence="8">Belongs to the NnrD/CARKD family.</text>
</comment>
<evidence type="ECO:0000256" key="4">
    <source>
        <dbReference type="ARBA" id="ARBA00022857"/>
    </source>
</evidence>
<keyword evidence="8" id="KW-0963">Cytoplasm</keyword>
<dbReference type="AlphaFoldDB" id="A0AAE9WGX3"/>
<dbReference type="InterPro" id="IPR000631">
    <property type="entry name" value="CARKD"/>
</dbReference>
<dbReference type="SUPFAM" id="SSF53613">
    <property type="entry name" value="Ribokinase-like"/>
    <property type="match status" value="1"/>
</dbReference>
<dbReference type="KEGG" id="som:SOMG_04456"/>
<feature type="domain" description="YjeF C-terminal" evidence="9">
    <location>
        <begin position="9"/>
        <end position="311"/>
    </location>
</feature>
<evidence type="ECO:0000256" key="1">
    <source>
        <dbReference type="ARBA" id="ARBA00022553"/>
    </source>
</evidence>
<keyword evidence="4" id="KW-0521">NADP</keyword>
<dbReference type="PROSITE" id="PS01049">
    <property type="entry name" value="YJEF_C_1"/>
    <property type="match status" value="1"/>
</dbReference>
<dbReference type="FunFam" id="3.40.1190.20:FF:000023">
    <property type="entry name" value="ATP-dependent (S)-NAD(P)H-hydrate dehydratase"/>
    <property type="match status" value="1"/>
</dbReference>
<feature type="binding site" evidence="8">
    <location>
        <begin position="207"/>
        <end position="211"/>
    </location>
    <ligand>
        <name>ATP</name>
        <dbReference type="ChEBI" id="CHEBI:30616"/>
    </ligand>
</feature>
<feature type="binding site" evidence="8">
    <location>
        <position position="119"/>
    </location>
    <ligand>
        <name>(6S)-NADPHX</name>
        <dbReference type="ChEBI" id="CHEBI:64076"/>
    </ligand>
</feature>
<dbReference type="GO" id="GO:0005737">
    <property type="term" value="C:cytoplasm"/>
    <property type="evidence" value="ECO:0007669"/>
    <property type="project" value="UniProtKB-SubCell"/>
</dbReference>
<comment type="cofactor">
    <cofactor evidence="8">
        <name>Mg(2+)</name>
        <dbReference type="ChEBI" id="CHEBI:18420"/>
    </cofactor>
</comment>
<keyword evidence="1 8" id="KW-0597">Phosphoprotein</keyword>
<keyword evidence="5 8" id="KW-0520">NAD</keyword>
<dbReference type="PANTHER" id="PTHR12592">
    <property type="entry name" value="ATP-DEPENDENT (S)-NAD(P)H-HYDRATE DEHYDRATASE FAMILY MEMBER"/>
    <property type="match status" value="1"/>
</dbReference>